<dbReference type="RefSeq" id="WP_161830814.1">
    <property type="nucleotide sequence ID" value="NZ_AP028127.1"/>
</dbReference>
<evidence type="ECO:0000256" key="5">
    <source>
        <dbReference type="ARBA" id="ARBA00022857"/>
    </source>
</evidence>
<comment type="function">
    <text evidence="7">Key enzyme in folate metabolism. Catalyzes an essential reaction for de novo glycine and purine synthesis, and for DNA precursor synthesis.</text>
</comment>
<dbReference type="PANTHER" id="PTHR48069:SF3">
    <property type="entry name" value="DIHYDROFOLATE REDUCTASE"/>
    <property type="match status" value="1"/>
</dbReference>
<keyword evidence="6 7" id="KW-0560">Oxidoreductase</keyword>
<gene>
    <name evidence="10" type="primary">folA</name>
    <name evidence="10" type="ORF">T23_14620</name>
</gene>
<dbReference type="InterPro" id="IPR017925">
    <property type="entry name" value="DHFR_CS"/>
</dbReference>
<dbReference type="SUPFAM" id="SSF53597">
    <property type="entry name" value="Dihydrofolate reductase-like"/>
    <property type="match status" value="1"/>
</dbReference>
<proteinExistence type="inferred from homology"/>
<dbReference type="Pfam" id="PF00186">
    <property type="entry name" value="DHFR_1"/>
    <property type="match status" value="1"/>
</dbReference>
<organism evidence="10 11">
    <name type="scientific">Turicibacter faecis</name>
    <dbReference type="NCBI Taxonomy" id="2963365"/>
    <lineage>
        <taxon>Bacteria</taxon>
        <taxon>Bacillati</taxon>
        <taxon>Bacillota</taxon>
        <taxon>Erysipelotrichia</taxon>
        <taxon>Erysipelotrichales</taxon>
        <taxon>Turicibacteraceae</taxon>
        <taxon>Turicibacter</taxon>
    </lineage>
</organism>
<dbReference type="InterPro" id="IPR012259">
    <property type="entry name" value="DHFR"/>
</dbReference>
<reference evidence="10" key="1">
    <citation type="journal article" date="2024" name="Int. J. Syst. Evol. Microbiol.">
        <title>Turicibacter faecis sp. nov., isolated from faeces of heart failure mouse model.</title>
        <authorList>
            <person name="Imamura Y."/>
            <person name="Motooka D."/>
            <person name="Nakajima Y."/>
            <person name="Ito S."/>
            <person name="Kitakaze M."/>
            <person name="Iida T."/>
            <person name="Nakamura S."/>
        </authorList>
    </citation>
    <scope>NUCLEOTIDE SEQUENCE</scope>
    <source>
        <strain evidence="10">TC023</strain>
    </source>
</reference>
<dbReference type="Proteomes" id="UP001432099">
    <property type="component" value="Chromosome"/>
</dbReference>
<dbReference type="PRINTS" id="PR00070">
    <property type="entry name" value="DHFR"/>
</dbReference>
<protein>
    <recommendedName>
        <fullName evidence="3 7">Dihydrofolate reductase</fullName>
        <ecNumber evidence="3 7">1.5.1.3</ecNumber>
    </recommendedName>
</protein>
<dbReference type="CDD" id="cd00209">
    <property type="entry name" value="DHFR"/>
    <property type="match status" value="1"/>
</dbReference>
<keyword evidence="5 7" id="KW-0521">NADP</keyword>
<comment type="catalytic activity">
    <reaction evidence="7">
        <text>(6S)-5,6,7,8-tetrahydrofolate + NADP(+) = 7,8-dihydrofolate + NADPH + H(+)</text>
        <dbReference type="Rhea" id="RHEA:15009"/>
        <dbReference type="ChEBI" id="CHEBI:15378"/>
        <dbReference type="ChEBI" id="CHEBI:57451"/>
        <dbReference type="ChEBI" id="CHEBI:57453"/>
        <dbReference type="ChEBI" id="CHEBI:57783"/>
        <dbReference type="ChEBI" id="CHEBI:58349"/>
        <dbReference type="EC" id="1.5.1.3"/>
    </reaction>
</comment>
<dbReference type="PROSITE" id="PS00075">
    <property type="entry name" value="DHFR_1"/>
    <property type="match status" value="1"/>
</dbReference>
<evidence type="ECO:0000313" key="10">
    <source>
        <dbReference type="EMBL" id="BEH91360.1"/>
    </source>
</evidence>
<dbReference type="PIRSF" id="PIRSF000194">
    <property type="entry name" value="DHFR"/>
    <property type="match status" value="1"/>
</dbReference>
<dbReference type="PROSITE" id="PS51330">
    <property type="entry name" value="DHFR_2"/>
    <property type="match status" value="1"/>
</dbReference>
<evidence type="ECO:0000256" key="7">
    <source>
        <dbReference type="PIRNR" id="PIRNR000194"/>
    </source>
</evidence>
<comment type="pathway">
    <text evidence="1 7">Cofactor biosynthesis; tetrahydrofolate biosynthesis; 5,6,7,8-tetrahydrofolate from 7,8-dihydrofolate: step 1/1.</text>
</comment>
<evidence type="ECO:0000313" key="11">
    <source>
        <dbReference type="Proteomes" id="UP001432099"/>
    </source>
</evidence>
<dbReference type="EC" id="1.5.1.3" evidence="3 7"/>
<evidence type="ECO:0000256" key="2">
    <source>
        <dbReference type="ARBA" id="ARBA00009539"/>
    </source>
</evidence>
<feature type="domain" description="DHFR" evidence="9">
    <location>
        <begin position="1"/>
        <end position="159"/>
    </location>
</feature>
<keyword evidence="4 7" id="KW-0554">One-carbon metabolism</keyword>
<evidence type="ECO:0000256" key="8">
    <source>
        <dbReference type="RuleBase" id="RU004474"/>
    </source>
</evidence>
<accession>A0ABN6ZHE1</accession>
<dbReference type="InterPro" id="IPR024072">
    <property type="entry name" value="DHFR-like_dom_sf"/>
</dbReference>
<dbReference type="Gene3D" id="3.40.430.10">
    <property type="entry name" value="Dihydrofolate Reductase, subunit A"/>
    <property type="match status" value="1"/>
</dbReference>
<name>A0ABN6ZHE1_9FIRM</name>
<evidence type="ECO:0000259" key="9">
    <source>
        <dbReference type="PROSITE" id="PS51330"/>
    </source>
</evidence>
<dbReference type="PANTHER" id="PTHR48069">
    <property type="entry name" value="DIHYDROFOLATE REDUCTASE"/>
    <property type="match status" value="1"/>
</dbReference>
<evidence type="ECO:0000256" key="6">
    <source>
        <dbReference type="ARBA" id="ARBA00023002"/>
    </source>
</evidence>
<dbReference type="InterPro" id="IPR001796">
    <property type="entry name" value="DHFR_dom"/>
</dbReference>
<dbReference type="EMBL" id="AP028127">
    <property type="protein sequence ID" value="BEH91360.1"/>
    <property type="molecule type" value="Genomic_DNA"/>
</dbReference>
<comment type="similarity">
    <text evidence="2 7 8">Belongs to the dihydrofolate reductase family.</text>
</comment>
<evidence type="ECO:0000256" key="3">
    <source>
        <dbReference type="ARBA" id="ARBA00012856"/>
    </source>
</evidence>
<keyword evidence="11" id="KW-1185">Reference proteome</keyword>
<sequence length="159" mass="19066">MISLIVAFDQNHLIGSKNRLPWFYKEDLDYFKQITTGHDLLMGRLTFESILSYKGVPLPNRHHYVLTTIKSYDFKEVTTLTDGVTFIEHYPKEKELFIIGGRSIYEQFLPYVERLYITHIEREFEGDCYFPPLDFSKWVKVKEKVSHELRFTIYERVKE</sequence>
<evidence type="ECO:0000256" key="1">
    <source>
        <dbReference type="ARBA" id="ARBA00004903"/>
    </source>
</evidence>
<evidence type="ECO:0000256" key="4">
    <source>
        <dbReference type="ARBA" id="ARBA00022563"/>
    </source>
</evidence>